<dbReference type="KEGG" id="gog:C1280_11425"/>
<evidence type="ECO:0000256" key="2">
    <source>
        <dbReference type="SAM" id="SignalP"/>
    </source>
</evidence>
<dbReference type="Proteomes" id="UP000245802">
    <property type="component" value="Chromosome"/>
</dbReference>
<feature type="signal peptide" evidence="2">
    <location>
        <begin position="1"/>
        <end position="16"/>
    </location>
</feature>
<dbReference type="EMBL" id="CP025958">
    <property type="protein sequence ID" value="AWM37559.1"/>
    <property type="molecule type" value="Genomic_DNA"/>
</dbReference>
<feature type="region of interest" description="Disordered" evidence="1">
    <location>
        <begin position="40"/>
        <end position="62"/>
    </location>
</feature>
<reference evidence="3 4" key="1">
    <citation type="submission" date="2018-01" db="EMBL/GenBank/DDBJ databases">
        <title>G. obscuriglobus.</title>
        <authorList>
            <person name="Franke J."/>
            <person name="Blomberg W."/>
            <person name="Selmecki A."/>
        </authorList>
    </citation>
    <scope>NUCLEOTIDE SEQUENCE [LARGE SCALE GENOMIC DNA]</scope>
    <source>
        <strain evidence="3 4">DSM 5831</strain>
    </source>
</reference>
<dbReference type="RefSeq" id="WP_010049973.1">
    <property type="nucleotide sequence ID" value="NZ_CP025958.1"/>
</dbReference>
<accession>A0A2Z3GT41</accession>
<evidence type="ECO:0000313" key="3">
    <source>
        <dbReference type="EMBL" id="AWM37559.1"/>
    </source>
</evidence>
<name>A0A2Z3GT41_9BACT</name>
<keyword evidence="4" id="KW-1185">Reference proteome</keyword>
<protein>
    <submittedName>
        <fullName evidence="3">Uncharacterized protein</fullName>
    </submittedName>
</protein>
<evidence type="ECO:0000313" key="4">
    <source>
        <dbReference type="Proteomes" id="UP000245802"/>
    </source>
</evidence>
<feature type="chain" id="PRO_5016430036" evidence="2">
    <location>
        <begin position="17"/>
        <end position="157"/>
    </location>
</feature>
<gene>
    <name evidence="3" type="ORF">C1280_11425</name>
</gene>
<proteinExistence type="predicted"/>
<keyword evidence="2" id="KW-0732">Signal</keyword>
<organism evidence="3 4">
    <name type="scientific">Gemmata obscuriglobus</name>
    <dbReference type="NCBI Taxonomy" id="114"/>
    <lineage>
        <taxon>Bacteria</taxon>
        <taxon>Pseudomonadati</taxon>
        <taxon>Planctomycetota</taxon>
        <taxon>Planctomycetia</taxon>
        <taxon>Gemmatales</taxon>
        <taxon>Gemmataceae</taxon>
        <taxon>Gemmata</taxon>
    </lineage>
</organism>
<sequence length="157" mass="16327">MNPMWFLIAAAPLTCAAPVPKDAAAPPFAVVSVSYTDKDDRPQTAPFAQAEAVPPREEPPGKLRVHIGASAAGHAIVISGTGAQGRPAVQAIRVVLPGLDGGKEEVVSVSPKYAGGKWSATIEANTLPTNRVYRLEFEGRWAVGAAPDVELAIAANH</sequence>
<evidence type="ECO:0000256" key="1">
    <source>
        <dbReference type="SAM" id="MobiDB-lite"/>
    </source>
</evidence>
<dbReference type="AlphaFoldDB" id="A0A2Z3GT41"/>